<keyword evidence="4 7" id="KW-0067">ATP-binding</keyword>
<evidence type="ECO:0000259" key="5">
    <source>
        <dbReference type="PROSITE" id="PS50893"/>
    </source>
</evidence>
<sequence length="245" mass="27712">MEKKVIVKVEDVSIKFSLASEKFDGFKEYFIQRVKKKITYQDFWALQDVSFEVYKGETLGLIGVNGSGKSTMLKIIAGVMKPTCGSVKTSGVIAPLIELGAGFDFDLTAKENVFLNGTLLGYTREYLEEHYEEIVEFSELDQFMDVPVKNFSSGMFSRLAFAVATIGQPDILIVDEVLSVGDFHFQQKCEARINRMKENGATILFVSHNMEQVRNLCSRIVWLEHGRVRSIGDADELCREYQEAE</sequence>
<evidence type="ECO:0000256" key="2">
    <source>
        <dbReference type="ARBA" id="ARBA00022448"/>
    </source>
</evidence>
<dbReference type="Proteomes" id="UP000095727">
    <property type="component" value="Unassembled WGS sequence"/>
</dbReference>
<dbReference type="EMBL" id="CYZK01000008">
    <property type="protein sequence ID" value="CUO19369.1"/>
    <property type="molecule type" value="Genomic_DNA"/>
</dbReference>
<dbReference type="InterPro" id="IPR003439">
    <property type="entry name" value="ABC_transporter-like_ATP-bd"/>
</dbReference>
<dbReference type="STRING" id="410072.ERS852525_02412"/>
<dbReference type="EMBL" id="CYXR01000011">
    <property type="protein sequence ID" value="CUM94658.1"/>
    <property type="molecule type" value="Genomic_DNA"/>
</dbReference>
<proteinExistence type="inferred from homology"/>
<evidence type="ECO:0000256" key="3">
    <source>
        <dbReference type="ARBA" id="ARBA00022741"/>
    </source>
</evidence>
<keyword evidence="3" id="KW-0547">Nucleotide-binding</keyword>
<keyword evidence="2" id="KW-0813">Transport</keyword>
<dbReference type="EMBL" id="BSCI01000006">
    <property type="protein sequence ID" value="GLG86624.1"/>
    <property type="molecule type" value="Genomic_DNA"/>
</dbReference>
<evidence type="ECO:0000256" key="4">
    <source>
        <dbReference type="ARBA" id="ARBA00022840"/>
    </source>
</evidence>
<evidence type="ECO:0000313" key="6">
    <source>
        <dbReference type="EMBL" id="CUM94658.1"/>
    </source>
</evidence>
<reference evidence="9 10" key="1">
    <citation type="submission" date="2015-09" db="EMBL/GenBank/DDBJ databases">
        <authorList>
            <consortium name="Pathogen Informatics"/>
        </authorList>
    </citation>
    <scope>NUCLEOTIDE SEQUENCE [LARGE SCALE GENOMIC DNA]</scope>
    <source>
        <strain evidence="7 9">2789STDY5834866</strain>
        <strain evidence="6 10">2789STDY5834962</strain>
    </source>
</reference>
<dbReference type="AlphaFoldDB" id="A0A174PWL2"/>
<evidence type="ECO:0000313" key="9">
    <source>
        <dbReference type="Proteomes" id="UP000095362"/>
    </source>
</evidence>
<gene>
    <name evidence="7" type="primary">tagH_2</name>
    <name evidence="8" type="ORF">comes_11690</name>
    <name evidence="7" type="ORF">ERS852481_01563</name>
    <name evidence="6" type="ORF">ERS852574_01730</name>
</gene>
<dbReference type="Pfam" id="PF00005">
    <property type="entry name" value="ABC_tran"/>
    <property type="match status" value="1"/>
</dbReference>
<dbReference type="GO" id="GO:0016887">
    <property type="term" value="F:ATP hydrolysis activity"/>
    <property type="evidence" value="ECO:0007669"/>
    <property type="project" value="InterPro"/>
</dbReference>
<dbReference type="PROSITE" id="PS50893">
    <property type="entry name" value="ABC_TRANSPORTER_2"/>
    <property type="match status" value="1"/>
</dbReference>
<dbReference type="InterPro" id="IPR017871">
    <property type="entry name" value="ABC_transporter-like_CS"/>
</dbReference>
<accession>A0A174PWL2</accession>
<evidence type="ECO:0000313" key="7">
    <source>
        <dbReference type="EMBL" id="CUO19369.1"/>
    </source>
</evidence>
<dbReference type="InterPro" id="IPR015860">
    <property type="entry name" value="ABC_transpr_TagH-like"/>
</dbReference>
<protein>
    <submittedName>
        <fullName evidence="8">Teichoic acid ABC transporter ATP-binding protein</fullName>
    </submittedName>
    <submittedName>
        <fullName evidence="7">Teichoic acids export ATP-binding protein TagH</fullName>
        <ecNumber evidence="7">3.6.3.40</ecNumber>
    </submittedName>
</protein>
<dbReference type="Gene3D" id="3.40.50.300">
    <property type="entry name" value="P-loop containing nucleotide triphosphate hydrolases"/>
    <property type="match status" value="1"/>
</dbReference>
<dbReference type="InterPro" id="IPR003593">
    <property type="entry name" value="AAA+_ATPase"/>
</dbReference>
<dbReference type="GO" id="GO:0140359">
    <property type="term" value="F:ABC-type transporter activity"/>
    <property type="evidence" value="ECO:0007669"/>
    <property type="project" value="InterPro"/>
</dbReference>
<dbReference type="PANTHER" id="PTHR46743">
    <property type="entry name" value="TEICHOIC ACIDS EXPORT ATP-BINDING PROTEIN TAGH"/>
    <property type="match status" value="1"/>
</dbReference>
<dbReference type="RefSeq" id="WP_022221069.1">
    <property type="nucleotide sequence ID" value="NZ_BSCI01000006.1"/>
</dbReference>
<keyword evidence="7" id="KW-0378">Hydrolase</keyword>
<dbReference type="GO" id="GO:0005524">
    <property type="term" value="F:ATP binding"/>
    <property type="evidence" value="ECO:0007669"/>
    <property type="project" value="UniProtKB-KW"/>
</dbReference>
<evidence type="ECO:0000313" key="10">
    <source>
        <dbReference type="Proteomes" id="UP000095727"/>
    </source>
</evidence>
<dbReference type="GO" id="GO:0016020">
    <property type="term" value="C:membrane"/>
    <property type="evidence" value="ECO:0007669"/>
    <property type="project" value="InterPro"/>
</dbReference>
<feature type="domain" description="ABC transporter" evidence="5">
    <location>
        <begin position="29"/>
        <end position="244"/>
    </location>
</feature>
<dbReference type="CDD" id="cd03220">
    <property type="entry name" value="ABC_KpsT_Wzt"/>
    <property type="match status" value="1"/>
</dbReference>
<dbReference type="InterPro" id="IPR050683">
    <property type="entry name" value="Bact_Polysacc_Export_ATP-bd"/>
</dbReference>
<dbReference type="SUPFAM" id="SSF52540">
    <property type="entry name" value="P-loop containing nucleoside triphosphate hydrolases"/>
    <property type="match status" value="1"/>
</dbReference>
<dbReference type="PROSITE" id="PS00211">
    <property type="entry name" value="ABC_TRANSPORTER_1"/>
    <property type="match status" value="1"/>
</dbReference>
<dbReference type="PANTHER" id="PTHR46743:SF2">
    <property type="entry name" value="TEICHOIC ACIDS EXPORT ATP-BINDING PROTEIN TAGH"/>
    <property type="match status" value="1"/>
</dbReference>
<dbReference type="PaxDb" id="410072-ERS852525_02412"/>
<name>A0A174PWL2_9FIRM</name>
<comment type="similarity">
    <text evidence="1">Belongs to the ABC transporter superfamily.</text>
</comment>
<dbReference type="SMART" id="SM00382">
    <property type="entry name" value="AAA"/>
    <property type="match status" value="1"/>
</dbReference>
<dbReference type="Proteomes" id="UP000095362">
    <property type="component" value="Unassembled WGS sequence"/>
</dbReference>
<reference evidence="8" key="2">
    <citation type="submission" date="2022-09" db="EMBL/GenBank/DDBJ databases">
        <title>Draft genome sequence of Coprococcus comes strain 31264.</title>
        <authorList>
            <person name="Atsushi H."/>
            <person name="Moriya O."/>
            <person name="Mitsuo S."/>
        </authorList>
    </citation>
    <scope>NUCLEOTIDE SEQUENCE</scope>
    <source>
        <strain evidence="8">JCM 31264</strain>
    </source>
</reference>
<dbReference type="OrthoDB" id="9778870at2"/>
<dbReference type="Proteomes" id="UP001145109">
    <property type="component" value="Unassembled WGS sequence"/>
</dbReference>
<reference evidence="8" key="3">
    <citation type="submission" date="2022-11" db="EMBL/GenBank/DDBJ databases">
        <title>Draft genome sequence of Coprococcus comes strain 31264.</title>
        <authorList>
            <person name="Hisatomi A."/>
            <person name="Ohkuma M."/>
            <person name="Sakamoto M."/>
        </authorList>
    </citation>
    <scope>NUCLEOTIDE SEQUENCE</scope>
    <source>
        <strain evidence="8">JCM 31264</strain>
    </source>
</reference>
<dbReference type="InterPro" id="IPR027417">
    <property type="entry name" value="P-loop_NTPase"/>
</dbReference>
<evidence type="ECO:0000256" key="1">
    <source>
        <dbReference type="ARBA" id="ARBA00005417"/>
    </source>
</evidence>
<evidence type="ECO:0000313" key="8">
    <source>
        <dbReference type="EMBL" id="GLG86624.1"/>
    </source>
</evidence>
<organism evidence="7 9">
    <name type="scientific">Coprococcus comes</name>
    <dbReference type="NCBI Taxonomy" id="410072"/>
    <lineage>
        <taxon>Bacteria</taxon>
        <taxon>Bacillati</taxon>
        <taxon>Bacillota</taxon>
        <taxon>Clostridia</taxon>
        <taxon>Lachnospirales</taxon>
        <taxon>Lachnospiraceae</taxon>
        <taxon>Coprococcus</taxon>
    </lineage>
</organism>
<dbReference type="EC" id="3.6.3.40" evidence="7"/>